<evidence type="ECO:0000256" key="5">
    <source>
        <dbReference type="SAM" id="MobiDB-lite"/>
    </source>
</evidence>
<dbReference type="SMART" id="SM00671">
    <property type="entry name" value="SEL1"/>
    <property type="match status" value="5"/>
</dbReference>
<feature type="region of interest" description="Disordered" evidence="5">
    <location>
        <begin position="351"/>
        <end position="390"/>
    </location>
</feature>
<accession>A0A9Q9X1S6</accession>
<dbReference type="Proteomes" id="UP001155660">
    <property type="component" value="Chromosome B14"/>
</dbReference>
<name>A0A9Q9X1S6_CYPCA</name>
<gene>
    <name evidence="6" type="primary">LOC109092560</name>
</gene>
<dbReference type="KEGG" id="ccar:109092560"/>
<sequence>MDCRELNSTEKTRASKLLNEINEIYQDIREESIQPETTGGSVENTMILLKEKSERGDSQAAFLLGQLHYEEGRYAEAEIIFDGIKDEDPRALYQLAVLYYDGLGTKEDLSKAIEYMRKVAFWDSSEVGCIRYAALYNLGRSYLEGFGVEASSAEAERLWLLAADDGNPNASVKAQSSLGMFYCRPETLDLRKAFSWHSEACGNGSLESQGALGVMYLYGHGVQKDPDAALFCLKEAAERGNVYAQGHLTACYYHRKLYSRAAALGERVCGYEDISAIARHTDCLEEYIRKGIAIAMFYYARCLQLGRGVLKNRDRVKSYFTQAARIDPEICKELKINHSHYIIAEIDGYTQNPPEEKKRKEKRERKAEDDSWQWMWSVPPISPERNTATD</sequence>
<reference evidence="6" key="1">
    <citation type="submission" date="2025-08" db="UniProtKB">
        <authorList>
            <consortium name="RefSeq"/>
        </authorList>
    </citation>
    <scope>IDENTIFICATION</scope>
    <source>
        <tissue evidence="6">Muscle</tissue>
    </source>
</reference>
<evidence type="ECO:0000313" key="6">
    <source>
        <dbReference type="RefSeq" id="XP_042593656.1"/>
    </source>
</evidence>
<feature type="compositionally biased region" description="Basic and acidic residues" evidence="5">
    <location>
        <begin position="354"/>
        <end position="369"/>
    </location>
</feature>
<dbReference type="Pfam" id="PF08238">
    <property type="entry name" value="Sel1"/>
    <property type="match status" value="6"/>
</dbReference>
<organism evidence="6">
    <name type="scientific">Cyprinus carpio</name>
    <name type="common">Common carp</name>
    <dbReference type="NCBI Taxonomy" id="7962"/>
    <lineage>
        <taxon>Eukaryota</taxon>
        <taxon>Metazoa</taxon>
        <taxon>Chordata</taxon>
        <taxon>Craniata</taxon>
        <taxon>Vertebrata</taxon>
        <taxon>Euteleostomi</taxon>
        <taxon>Actinopterygii</taxon>
        <taxon>Neopterygii</taxon>
        <taxon>Teleostei</taxon>
        <taxon>Ostariophysi</taxon>
        <taxon>Cypriniformes</taxon>
        <taxon>Cyprinidae</taxon>
        <taxon>Cyprininae</taxon>
        <taxon>Cyprinus</taxon>
    </lineage>
</organism>
<evidence type="ECO:0000256" key="3">
    <source>
        <dbReference type="ARBA" id="ARBA00022737"/>
    </source>
</evidence>
<evidence type="ECO:0000256" key="2">
    <source>
        <dbReference type="ARBA" id="ARBA00022490"/>
    </source>
</evidence>
<proteinExistence type="predicted"/>
<dbReference type="RefSeq" id="XP_042593656.1">
    <property type="nucleotide sequence ID" value="XM_042737722.1"/>
</dbReference>
<dbReference type="GeneID" id="109092560"/>
<dbReference type="AlphaFoldDB" id="A0A9Q9X1S6"/>
<protein>
    <submittedName>
        <fullName evidence="6">LRP2-binding protein</fullName>
    </submittedName>
</protein>
<keyword evidence="4" id="KW-0802">TPR repeat</keyword>
<dbReference type="PANTHER" id="PTHR44554:SF1">
    <property type="entry name" value="LRP2-BINDING PROTEIN"/>
    <property type="match status" value="1"/>
</dbReference>
<dbReference type="InterPro" id="IPR006597">
    <property type="entry name" value="Sel1-like"/>
</dbReference>
<evidence type="ECO:0000256" key="4">
    <source>
        <dbReference type="ARBA" id="ARBA00022803"/>
    </source>
</evidence>
<dbReference type="OrthoDB" id="2384430at2759"/>
<evidence type="ECO:0000256" key="1">
    <source>
        <dbReference type="ARBA" id="ARBA00004496"/>
    </source>
</evidence>
<comment type="subcellular location">
    <subcellularLocation>
        <location evidence="1">Cytoplasm</location>
    </subcellularLocation>
</comment>
<dbReference type="PANTHER" id="PTHR44554">
    <property type="entry name" value="LRP2-BINDING PROTEIN"/>
    <property type="match status" value="1"/>
</dbReference>
<dbReference type="GO" id="GO:0005737">
    <property type="term" value="C:cytoplasm"/>
    <property type="evidence" value="ECO:0007669"/>
    <property type="project" value="UniProtKB-SubCell"/>
</dbReference>
<keyword evidence="3" id="KW-0677">Repeat</keyword>
<dbReference type="InterPro" id="IPR052323">
    <property type="entry name" value="LRP2-binding"/>
</dbReference>
<keyword evidence="2" id="KW-0963">Cytoplasm</keyword>